<dbReference type="PROSITE" id="PS50893">
    <property type="entry name" value="ABC_TRANSPORTER_2"/>
    <property type="match status" value="1"/>
</dbReference>
<keyword evidence="6 7" id="KW-0472">Membrane</keyword>
<dbReference type="InterPro" id="IPR039421">
    <property type="entry name" value="Type_1_exporter"/>
</dbReference>
<dbReference type="PANTHER" id="PTHR24221">
    <property type="entry name" value="ATP-BINDING CASSETTE SUB-FAMILY B"/>
    <property type="match status" value="1"/>
</dbReference>
<feature type="transmembrane region" description="Helical" evidence="7">
    <location>
        <begin position="122"/>
        <end position="145"/>
    </location>
</feature>
<evidence type="ECO:0000256" key="4">
    <source>
        <dbReference type="ARBA" id="ARBA00022840"/>
    </source>
</evidence>
<dbReference type="PROSITE" id="PS50929">
    <property type="entry name" value="ABC_TM1F"/>
    <property type="match status" value="1"/>
</dbReference>
<feature type="domain" description="ABC transporter" evidence="8">
    <location>
        <begin position="328"/>
        <end position="560"/>
    </location>
</feature>
<dbReference type="SUPFAM" id="SSF90123">
    <property type="entry name" value="ABC transporter transmembrane region"/>
    <property type="match status" value="1"/>
</dbReference>
<dbReference type="PANTHER" id="PTHR24221:SF654">
    <property type="entry name" value="ATP-BINDING CASSETTE SUB-FAMILY B MEMBER 6"/>
    <property type="match status" value="1"/>
</dbReference>
<dbReference type="InterPro" id="IPR003439">
    <property type="entry name" value="ABC_transporter-like_ATP-bd"/>
</dbReference>
<dbReference type="AlphaFoldDB" id="A0AAU9DS31"/>
<dbReference type="SUPFAM" id="SSF52540">
    <property type="entry name" value="P-loop containing nucleoside triphosphate hydrolases"/>
    <property type="match status" value="1"/>
</dbReference>
<dbReference type="GO" id="GO:0005886">
    <property type="term" value="C:plasma membrane"/>
    <property type="evidence" value="ECO:0007669"/>
    <property type="project" value="UniProtKB-SubCell"/>
</dbReference>
<keyword evidence="5 7" id="KW-1133">Transmembrane helix</keyword>
<evidence type="ECO:0000256" key="2">
    <source>
        <dbReference type="ARBA" id="ARBA00022692"/>
    </source>
</evidence>
<proteinExistence type="predicted"/>
<dbReference type="InterPro" id="IPR027417">
    <property type="entry name" value="P-loop_NTPase"/>
</dbReference>
<feature type="transmembrane region" description="Helical" evidence="7">
    <location>
        <begin position="21"/>
        <end position="41"/>
    </location>
</feature>
<dbReference type="Pfam" id="PF00005">
    <property type="entry name" value="ABC_tran"/>
    <property type="match status" value="1"/>
</dbReference>
<dbReference type="RefSeq" id="WP_317698410.1">
    <property type="nucleotide sequence ID" value="NZ_AP026801.1"/>
</dbReference>
<protein>
    <submittedName>
        <fullName evidence="10">Cytochrome bd biosynthesis protein</fullName>
    </submittedName>
</protein>
<keyword evidence="3" id="KW-0547">Nucleotide-binding</keyword>
<reference evidence="10 11" key="1">
    <citation type="journal article" date="2023" name="Microbiol. Spectr.">
        <title>Symbiosis of Carpenter Bees with Uncharacterized Lactic Acid Bacteria Showing NAD Auxotrophy.</title>
        <authorList>
            <person name="Kawasaki S."/>
            <person name="Ozawa K."/>
            <person name="Mori T."/>
            <person name="Yamamoto A."/>
            <person name="Ito M."/>
            <person name="Ohkuma M."/>
            <person name="Sakamoto M."/>
            <person name="Matsutani M."/>
        </authorList>
    </citation>
    <scope>NUCLEOTIDE SEQUENCE [LARGE SCALE GENOMIC DNA]</scope>
    <source>
        <strain evidence="10 11">KimC2</strain>
    </source>
</reference>
<dbReference type="Proteomes" id="UP001321804">
    <property type="component" value="Chromosome"/>
</dbReference>
<dbReference type="Gene3D" id="1.20.1560.10">
    <property type="entry name" value="ABC transporter type 1, transmembrane domain"/>
    <property type="match status" value="1"/>
</dbReference>
<evidence type="ECO:0000256" key="7">
    <source>
        <dbReference type="SAM" id="Phobius"/>
    </source>
</evidence>
<dbReference type="InterPro" id="IPR011527">
    <property type="entry name" value="ABC1_TM_dom"/>
</dbReference>
<keyword evidence="2 7" id="KW-0812">Transmembrane</keyword>
<evidence type="ECO:0000313" key="10">
    <source>
        <dbReference type="EMBL" id="BDR56463.1"/>
    </source>
</evidence>
<organism evidence="10 11">
    <name type="scientific">Xylocopilactobacillus apis</name>
    <dbReference type="NCBI Taxonomy" id="2932183"/>
    <lineage>
        <taxon>Bacteria</taxon>
        <taxon>Bacillati</taxon>
        <taxon>Bacillota</taxon>
        <taxon>Bacilli</taxon>
        <taxon>Lactobacillales</taxon>
        <taxon>Lactobacillaceae</taxon>
        <taxon>Xylocopilactobacillus</taxon>
    </lineage>
</organism>
<dbReference type="EMBL" id="AP026801">
    <property type="protein sequence ID" value="BDR56463.1"/>
    <property type="molecule type" value="Genomic_DNA"/>
</dbReference>
<feature type="transmembrane region" description="Helical" evidence="7">
    <location>
        <begin position="151"/>
        <end position="170"/>
    </location>
</feature>
<feature type="transmembrane region" description="Helical" evidence="7">
    <location>
        <begin position="237"/>
        <end position="257"/>
    </location>
</feature>
<evidence type="ECO:0000259" key="8">
    <source>
        <dbReference type="PROSITE" id="PS50893"/>
    </source>
</evidence>
<dbReference type="KEGG" id="xak:KIMC2_10250"/>
<evidence type="ECO:0000256" key="3">
    <source>
        <dbReference type="ARBA" id="ARBA00022741"/>
    </source>
</evidence>
<evidence type="ECO:0000256" key="1">
    <source>
        <dbReference type="ARBA" id="ARBA00004651"/>
    </source>
</evidence>
<sequence length="567" mass="64522">MIKRLFSYGKAGRMGALQQIVNEWLIMVLPVLTAAVIFFWYQTGTINFTLTSILIAILVLTIIYFNLPRARSRIEQWTITAKQQIRKEYLQGVFNTDPVKAEKLNAETVINRDLQGIDRLNVFYNSVFPSFCAEFLSYILLLILAIAWHSWVWILPIICILLIGVGMMLLQKVGPQVNWAYMNGWLSMGHRFIDDLHGINTLMVYKADTRYRDSFSEKSEFFRQKTMDLLKYQLQSLLILNSLIFGTLAVGSAMLWFNLKNQNMSLAQSLVLWVLMAELLITERQLGYFVHIIMSTKPAMTHIFHIIDHAKTPTEFKKDSTVESINEIKVEDASFAYPDKPLLWENANFDLKPGKLYGLVGHNGSGKSTLAQVLRGQLKISSGIVSCLSADNQNESTNLLAQRVGYLSAQPYLFSGTIKENLTLGEGFNSDWQGYLKDLGLCEFVEKLPEGFNTQVGEGGKLLSPGQRQQIAFARLILMNKDVYIFDEVTASIDSNNSKIILKAIKKLAAQKIVLLITHEWTIIDQLDFIYFLTDRHFVLGTVDELDQQNDAFKKMMSTQKDLEAEL</sequence>
<dbReference type="SMART" id="SM00382">
    <property type="entry name" value="AAA"/>
    <property type="match status" value="1"/>
</dbReference>
<dbReference type="GO" id="GO:0034040">
    <property type="term" value="F:ATPase-coupled lipid transmembrane transporter activity"/>
    <property type="evidence" value="ECO:0007669"/>
    <property type="project" value="TreeGrafter"/>
</dbReference>
<dbReference type="GO" id="GO:0140359">
    <property type="term" value="F:ABC-type transporter activity"/>
    <property type="evidence" value="ECO:0007669"/>
    <property type="project" value="InterPro"/>
</dbReference>
<name>A0AAU9DS31_9LACO</name>
<dbReference type="GO" id="GO:0016887">
    <property type="term" value="F:ATP hydrolysis activity"/>
    <property type="evidence" value="ECO:0007669"/>
    <property type="project" value="InterPro"/>
</dbReference>
<comment type="subcellular location">
    <subcellularLocation>
        <location evidence="1">Cell membrane</location>
        <topology evidence="1">Multi-pass membrane protein</topology>
    </subcellularLocation>
</comment>
<dbReference type="InterPro" id="IPR036640">
    <property type="entry name" value="ABC1_TM_sf"/>
</dbReference>
<dbReference type="Gene3D" id="3.40.50.300">
    <property type="entry name" value="P-loop containing nucleotide triphosphate hydrolases"/>
    <property type="match status" value="1"/>
</dbReference>
<evidence type="ECO:0000256" key="5">
    <source>
        <dbReference type="ARBA" id="ARBA00022989"/>
    </source>
</evidence>
<dbReference type="InterPro" id="IPR003593">
    <property type="entry name" value="AAA+_ATPase"/>
</dbReference>
<evidence type="ECO:0000313" key="11">
    <source>
        <dbReference type="Proteomes" id="UP001321804"/>
    </source>
</evidence>
<keyword evidence="4" id="KW-0067">ATP-binding</keyword>
<evidence type="ECO:0000256" key="6">
    <source>
        <dbReference type="ARBA" id="ARBA00023136"/>
    </source>
</evidence>
<evidence type="ECO:0000259" key="9">
    <source>
        <dbReference type="PROSITE" id="PS50929"/>
    </source>
</evidence>
<dbReference type="GO" id="GO:0005524">
    <property type="term" value="F:ATP binding"/>
    <property type="evidence" value="ECO:0007669"/>
    <property type="project" value="UniProtKB-KW"/>
</dbReference>
<feature type="domain" description="ABC transmembrane type-1" evidence="9">
    <location>
        <begin position="20"/>
        <end position="295"/>
    </location>
</feature>
<feature type="transmembrane region" description="Helical" evidence="7">
    <location>
        <begin position="47"/>
        <end position="67"/>
    </location>
</feature>
<gene>
    <name evidence="10" type="ORF">KIMC2_10250</name>
</gene>
<keyword evidence="11" id="KW-1185">Reference proteome</keyword>
<accession>A0AAU9DS31</accession>